<evidence type="ECO:0000313" key="2">
    <source>
        <dbReference type="EMBL" id="ACO32140.1"/>
    </source>
</evidence>
<reference evidence="2 3" key="1">
    <citation type="journal article" date="2009" name="Appl. Environ. Microbiol.">
        <title>Three genomes from the phylum Acidobacteria provide insight into the lifestyles of these microorganisms in soils.</title>
        <authorList>
            <person name="Ward N.L."/>
            <person name="Challacombe J.F."/>
            <person name="Janssen P.H."/>
            <person name="Henrissat B."/>
            <person name="Coutinho P.M."/>
            <person name="Wu M."/>
            <person name="Xie G."/>
            <person name="Haft D.H."/>
            <person name="Sait M."/>
            <person name="Badger J."/>
            <person name="Barabote R.D."/>
            <person name="Bradley B."/>
            <person name="Brettin T.S."/>
            <person name="Brinkac L.M."/>
            <person name="Bruce D."/>
            <person name="Creasy T."/>
            <person name="Daugherty S.C."/>
            <person name="Davidsen T.M."/>
            <person name="DeBoy R.T."/>
            <person name="Detter J.C."/>
            <person name="Dodson R.J."/>
            <person name="Durkin A.S."/>
            <person name="Ganapathy A."/>
            <person name="Gwinn-Giglio M."/>
            <person name="Han C.S."/>
            <person name="Khouri H."/>
            <person name="Kiss H."/>
            <person name="Kothari S.P."/>
            <person name="Madupu R."/>
            <person name="Nelson K.E."/>
            <person name="Nelson W.C."/>
            <person name="Paulsen I."/>
            <person name="Penn K."/>
            <person name="Ren Q."/>
            <person name="Rosovitz M.J."/>
            <person name="Selengut J.D."/>
            <person name="Shrivastava S."/>
            <person name="Sullivan S.A."/>
            <person name="Tapia R."/>
            <person name="Thompson L.S."/>
            <person name="Watkins K.L."/>
            <person name="Yang Q."/>
            <person name="Yu C."/>
            <person name="Zafar N."/>
            <person name="Zhou L."/>
            <person name="Kuske C.R."/>
        </authorList>
    </citation>
    <scope>NUCLEOTIDE SEQUENCE [LARGE SCALE GENOMIC DNA]</scope>
    <source>
        <strain evidence="3">ATCC 51196 / DSM 11244 / BCRC 80197 / JCM 7670 / NBRC 15755 / NCIMB 13165 / 161</strain>
    </source>
</reference>
<sequence>MESRMAAAEDAAHAARAEARQVLADGPDTGTLWRLHCDDSETSREQAARWHHRALHAGEAASEAEVLYMEDRRRRMQLETLLEEKAAATALDRNRREQRQLDDWFGTRRGIERMRRQGTESRRNALPGSLPGTSASTEV</sequence>
<dbReference type="AlphaFoldDB" id="C1F988"/>
<evidence type="ECO:0000256" key="1">
    <source>
        <dbReference type="SAM" id="MobiDB-lite"/>
    </source>
</evidence>
<dbReference type="HOGENOM" id="CLU_1840747_0_0_0"/>
<feature type="compositionally biased region" description="Basic and acidic residues" evidence="1">
    <location>
        <begin position="110"/>
        <end position="123"/>
    </location>
</feature>
<keyword evidence="3" id="KW-1185">Reference proteome</keyword>
<dbReference type="KEGG" id="aca:ACP_0241"/>
<name>C1F988_ACIC5</name>
<accession>C1F988</accession>
<dbReference type="STRING" id="240015.ACP_0241"/>
<dbReference type="EMBL" id="CP001472">
    <property type="protein sequence ID" value="ACO32140.1"/>
    <property type="molecule type" value="Genomic_DNA"/>
</dbReference>
<organism evidence="2 3">
    <name type="scientific">Acidobacterium capsulatum (strain ATCC 51196 / DSM 11244 / BCRC 80197 / JCM 7670 / NBRC 15755 / NCIMB 13165 / 161)</name>
    <dbReference type="NCBI Taxonomy" id="240015"/>
    <lineage>
        <taxon>Bacteria</taxon>
        <taxon>Pseudomonadati</taxon>
        <taxon>Acidobacteriota</taxon>
        <taxon>Terriglobia</taxon>
        <taxon>Terriglobales</taxon>
        <taxon>Acidobacteriaceae</taxon>
        <taxon>Acidobacterium</taxon>
    </lineage>
</organism>
<dbReference type="Proteomes" id="UP000002207">
    <property type="component" value="Chromosome"/>
</dbReference>
<protein>
    <submittedName>
        <fullName evidence="2">Uncharacterized protein</fullName>
    </submittedName>
</protein>
<evidence type="ECO:0000313" key="3">
    <source>
        <dbReference type="Proteomes" id="UP000002207"/>
    </source>
</evidence>
<dbReference type="InParanoid" id="C1F988"/>
<proteinExistence type="predicted"/>
<gene>
    <name evidence="2" type="ordered locus">ACP_0241</name>
</gene>
<feature type="region of interest" description="Disordered" evidence="1">
    <location>
        <begin position="110"/>
        <end position="139"/>
    </location>
</feature>